<comment type="caution">
    <text evidence="7">The sequence shown here is derived from an EMBL/GenBank/DDBJ whole genome shotgun (WGS) entry which is preliminary data.</text>
</comment>
<evidence type="ECO:0000313" key="7">
    <source>
        <dbReference type="EMBL" id="KAI3405096.2"/>
    </source>
</evidence>
<evidence type="ECO:0000256" key="5">
    <source>
        <dbReference type="SAM" id="MobiDB-lite"/>
    </source>
</evidence>
<proteinExistence type="predicted"/>
<evidence type="ECO:0000256" key="1">
    <source>
        <dbReference type="ARBA" id="ARBA00004123"/>
    </source>
</evidence>
<accession>A0AAI9SYY7</accession>
<dbReference type="FunFam" id="2.30.30.140:FF:000055">
    <property type="entry name" value="SAGA complex component"/>
    <property type="match status" value="1"/>
</dbReference>
<keyword evidence="2" id="KW-0805">Transcription regulation</keyword>
<dbReference type="Proteomes" id="UP001202479">
    <property type="component" value="Unassembled WGS sequence"/>
</dbReference>
<feature type="compositionally biased region" description="Acidic residues" evidence="5">
    <location>
        <begin position="59"/>
        <end position="87"/>
    </location>
</feature>
<dbReference type="InterPro" id="IPR037802">
    <property type="entry name" value="SGF29"/>
</dbReference>
<reference evidence="7" key="1">
    <citation type="journal article" date="2022" name="DNA Res.">
        <title>Genome analysis of five recently described species of the CUG-Ser clade uncovers Candida theae as a new hybrid lineage with pathogenic potential in the Candida parapsilosis species complex.</title>
        <authorList>
            <person name="Mixao V."/>
            <person name="Del Olmo V."/>
            <person name="Hegedusova E."/>
            <person name="Saus E."/>
            <person name="Pryszcz L."/>
            <person name="Cillingova A."/>
            <person name="Nosek J."/>
            <person name="Gabaldon T."/>
        </authorList>
    </citation>
    <scope>NUCLEOTIDE SEQUENCE</scope>
    <source>
        <strain evidence="7">CBS 10844</strain>
    </source>
</reference>
<dbReference type="GeneID" id="73379669"/>
<gene>
    <name evidence="7" type="ORF">KGF56_002052</name>
</gene>
<dbReference type="GO" id="GO:0000124">
    <property type="term" value="C:SAGA complex"/>
    <property type="evidence" value="ECO:0007669"/>
    <property type="project" value="InterPro"/>
</dbReference>
<dbReference type="Gene3D" id="2.30.30.140">
    <property type="match status" value="1"/>
</dbReference>
<evidence type="ECO:0000259" key="6">
    <source>
        <dbReference type="PROSITE" id="PS51518"/>
    </source>
</evidence>
<dbReference type="Pfam" id="PF07039">
    <property type="entry name" value="SGF29_Tudor"/>
    <property type="match status" value="1"/>
</dbReference>
<dbReference type="AlphaFoldDB" id="A0AAI9SYY7"/>
<dbReference type="InterPro" id="IPR047288">
    <property type="entry name" value="Tudor_SGF29_rpt1"/>
</dbReference>
<feature type="domain" description="SGF29 C-terminal" evidence="6">
    <location>
        <begin position="219"/>
        <end position="352"/>
    </location>
</feature>
<keyword evidence="4" id="KW-0539">Nucleus</keyword>
<protein>
    <recommendedName>
        <fullName evidence="6">SGF29 C-terminal domain-containing protein</fullName>
    </recommendedName>
</protein>
<feature type="compositionally biased region" description="Basic and acidic residues" evidence="5">
    <location>
        <begin position="39"/>
        <end position="58"/>
    </location>
</feature>
<dbReference type="EMBL" id="JAHUZD010000067">
    <property type="protein sequence ID" value="KAI3405096.2"/>
    <property type="molecule type" value="Genomic_DNA"/>
</dbReference>
<dbReference type="CDD" id="cd20394">
    <property type="entry name" value="Tudor_SGF29_rpt2"/>
    <property type="match status" value="1"/>
</dbReference>
<dbReference type="PANTHER" id="PTHR21539">
    <property type="entry name" value="SAGA-ASSOCIATED FACTOR 29"/>
    <property type="match status" value="1"/>
</dbReference>
<keyword evidence="8" id="KW-1185">Reference proteome</keyword>
<organism evidence="7 8">
    <name type="scientific">Candida oxycetoniae</name>
    <dbReference type="NCBI Taxonomy" id="497107"/>
    <lineage>
        <taxon>Eukaryota</taxon>
        <taxon>Fungi</taxon>
        <taxon>Dikarya</taxon>
        <taxon>Ascomycota</taxon>
        <taxon>Saccharomycotina</taxon>
        <taxon>Pichiomycetes</taxon>
        <taxon>Debaryomycetaceae</taxon>
        <taxon>Candida/Lodderomyces clade</taxon>
        <taxon>Candida</taxon>
    </lineage>
</organism>
<evidence type="ECO:0000256" key="4">
    <source>
        <dbReference type="ARBA" id="ARBA00023242"/>
    </source>
</evidence>
<comment type="subcellular location">
    <subcellularLocation>
        <location evidence="1">Nucleus</location>
    </subcellularLocation>
</comment>
<keyword evidence="3" id="KW-0804">Transcription</keyword>
<name>A0AAI9SYY7_9ASCO</name>
<dbReference type="RefSeq" id="XP_049180841.1">
    <property type="nucleotide sequence ID" value="XM_049323239.1"/>
</dbReference>
<dbReference type="GO" id="GO:0005634">
    <property type="term" value="C:nucleus"/>
    <property type="evidence" value="ECO:0007669"/>
    <property type="project" value="UniProtKB-SubCell"/>
</dbReference>
<dbReference type="PROSITE" id="PS51518">
    <property type="entry name" value="SGF29_C"/>
    <property type="match status" value="1"/>
</dbReference>
<dbReference type="InterPro" id="IPR047287">
    <property type="entry name" value="Tudor_SGF29_rpt2"/>
</dbReference>
<feature type="region of interest" description="Disordered" evidence="5">
    <location>
        <begin position="39"/>
        <end position="110"/>
    </location>
</feature>
<evidence type="ECO:0000313" key="8">
    <source>
        <dbReference type="Proteomes" id="UP001202479"/>
    </source>
</evidence>
<evidence type="ECO:0000256" key="2">
    <source>
        <dbReference type="ARBA" id="ARBA00023015"/>
    </source>
</evidence>
<dbReference type="InterPro" id="IPR010750">
    <property type="entry name" value="SGF29_tudor-like_dom"/>
</dbReference>
<dbReference type="CDD" id="cd20393">
    <property type="entry name" value="Tudor_SGF29_rpt1"/>
    <property type="match status" value="1"/>
</dbReference>
<sequence>MDTEIQGSWDIVVTSLQDICNSNESLTFDSIYAKYATGREEGVKGQDKGEKEKEAKAEDGEEAEEEEEEEKEEEGEEEVEEEKEEKEEEKKKKRVKEVADEDDSSRISLAKLSSNEMTKLQEDIVDHKSNVATAKRLINTSCENLTRLIEILQREEEENAKKKKKSSTKTLKTVDSVKTPGSFIDKKRDSKFISAGSSQGKGKKLKRIGRSFWQSKYNPSEPIFVGSEVAFKLRNRNNEWIQCEVVKILGDGIKFEIRDPEPDENNNPGQTFKANYKEILLIPPEDRKDEELMNYAYGTKVLARYPDTTTYYAAVVVGNRKDGFVRLKFDGEEEVNKETEVKRRLVLPFPQK</sequence>
<evidence type="ECO:0000256" key="3">
    <source>
        <dbReference type="ARBA" id="ARBA00023163"/>
    </source>
</evidence>
<dbReference type="PANTHER" id="PTHR21539:SF0">
    <property type="entry name" value="SAGA-ASSOCIATED FACTOR 29"/>
    <property type="match status" value="1"/>
</dbReference>